<evidence type="ECO:0000313" key="1">
    <source>
        <dbReference type="EMBL" id="MPN19442.1"/>
    </source>
</evidence>
<accession>A0A645G0H6</accession>
<proteinExistence type="predicted"/>
<gene>
    <name evidence="1" type="ORF">SDC9_166811</name>
</gene>
<organism evidence="1">
    <name type="scientific">bioreactor metagenome</name>
    <dbReference type="NCBI Taxonomy" id="1076179"/>
    <lineage>
        <taxon>unclassified sequences</taxon>
        <taxon>metagenomes</taxon>
        <taxon>ecological metagenomes</taxon>
    </lineage>
</organism>
<protein>
    <submittedName>
        <fullName evidence="1">Uncharacterized protein</fullName>
    </submittedName>
</protein>
<reference evidence="1" key="1">
    <citation type="submission" date="2019-08" db="EMBL/GenBank/DDBJ databases">
        <authorList>
            <person name="Kucharzyk K."/>
            <person name="Murdoch R.W."/>
            <person name="Higgins S."/>
            <person name="Loffler F."/>
        </authorList>
    </citation>
    <scope>NUCLEOTIDE SEQUENCE</scope>
</reference>
<dbReference type="EMBL" id="VSSQ01067000">
    <property type="protein sequence ID" value="MPN19442.1"/>
    <property type="molecule type" value="Genomic_DNA"/>
</dbReference>
<comment type="caution">
    <text evidence="1">The sequence shown here is derived from an EMBL/GenBank/DDBJ whole genome shotgun (WGS) entry which is preliminary data.</text>
</comment>
<name>A0A645G0H6_9ZZZZ</name>
<sequence>MLVLRNVHVFGTIKIRLGRRDRQKLSRVFHESFQSDAGAGTDQVNPVIAFRLDILFEFLELTVRFHHVRFIGDHDLRARSQNLGITFQLFIDLVKILNRIAALGSGNIHDVDQDSGPFGVA</sequence>
<dbReference type="AlphaFoldDB" id="A0A645G0H6"/>